<dbReference type="Proteomes" id="UP000783686">
    <property type="component" value="Unassembled WGS sequence"/>
</dbReference>
<evidence type="ECO:0000313" key="7">
    <source>
        <dbReference type="EMBL" id="CAD5207129.1"/>
    </source>
</evidence>
<dbReference type="PROSITE" id="PS01033">
    <property type="entry name" value="GLOBIN"/>
    <property type="match status" value="1"/>
</dbReference>
<dbReference type="Gene3D" id="1.10.490.10">
    <property type="entry name" value="Globins"/>
    <property type="match status" value="1"/>
</dbReference>
<feature type="compositionally biased region" description="Polar residues" evidence="5">
    <location>
        <begin position="158"/>
        <end position="174"/>
    </location>
</feature>
<feature type="region of interest" description="Disordered" evidence="5">
    <location>
        <begin position="121"/>
        <end position="174"/>
    </location>
</feature>
<dbReference type="PANTHER" id="PTHR46458">
    <property type="entry name" value="BLR2807 PROTEIN"/>
    <property type="match status" value="1"/>
</dbReference>
<comment type="similarity">
    <text evidence="4">Belongs to the globin family.</text>
</comment>
<dbReference type="CDD" id="cd01040">
    <property type="entry name" value="Mb-like"/>
    <property type="match status" value="1"/>
</dbReference>
<evidence type="ECO:0000256" key="3">
    <source>
        <dbReference type="ARBA" id="ARBA00023004"/>
    </source>
</evidence>
<dbReference type="AlphaFoldDB" id="A0A811JV33"/>
<evidence type="ECO:0000259" key="6">
    <source>
        <dbReference type="PROSITE" id="PS01033"/>
    </source>
</evidence>
<keyword evidence="8" id="KW-1185">Reference proteome</keyword>
<dbReference type="InterPro" id="IPR044399">
    <property type="entry name" value="Mb-like_M"/>
</dbReference>
<dbReference type="GO" id="GO:0019825">
    <property type="term" value="F:oxygen binding"/>
    <property type="evidence" value="ECO:0007669"/>
    <property type="project" value="InterPro"/>
</dbReference>
<accession>A0A811JV33</accession>
<gene>
    <name evidence="7" type="ORF">BOKJ2_LOCUS1813</name>
</gene>
<keyword evidence="4" id="KW-0561">Oxygen transport</keyword>
<dbReference type="InterPro" id="IPR012292">
    <property type="entry name" value="Globin/Proto"/>
</dbReference>
<dbReference type="Pfam" id="PF00042">
    <property type="entry name" value="Globin"/>
    <property type="match status" value="1"/>
</dbReference>
<dbReference type="GO" id="GO:0046872">
    <property type="term" value="F:metal ion binding"/>
    <property type="evidence" value="ECO:0007669"/>
    <property type="project" value="UniProtKB-KW"/>
</dbReference>
<dbReference type="EMBL" id="CAJFDH010000001">
    <property type="protein sequence ID" value="CAD5207129.1"/>
    <property type="molecule type" value="Genomic_DNA"/>
</dbReference>
<dbReference type="GO" id="GO:0005344">
    <property type="term" value="F:oxygen carrier activity"/>
    <property type="evidence" value="ECO:0007669"/>
    <property type="project" value="UniProtKB-KW"/>
</dbReference>
<dbReference type="InterPro" id="IPR009050">
    <property type="entry name" value="Globin-like_sf"/>
</dbReference>
<feature type="compositionally biased region" description="Basic and acidic residues" evidence="5">
    <location>
        <begin position="83"/>
        <end position="98"/>
    </location>
</feature>
<reference evidence="7" key="1">
    <citation type="submission" date="2020-09" db="EMBL/GenBank/DDBJ databases">
        <authorList>
            <person name="Kikuchi T."/>
        </authorList>
    </citation>
    <scope>NUCLEOTIDE SEQUENCE</scope>
    <source>
        <strain evidence="7">SH1</strain>
    </source>
</reference>
<dbReference type="GO" id="GO:0020037">
    <property type="term" value="F:heme binding"/>
    <property type="evidence" value="ECO:0007669"/>
    <property type="project" value="InterPro"/>
</dbReference>
<dbReference type="InterPro" id="IPR050532">
    <property type="entry name" value="Globin-like_OT"/>
</dbReference>
<evidence type="ECO:0000256" key="2">
    <source>
        <dbReference type="ARBA" id="ARBA00022723"/>
    </source>
</evidence>
<sequence>MHKLWQWIKDRKTNTVRKWRSSVFAGSRSRVDSNFDPFEDGHLFRGSQLNINRGPIGGSDSRLQRASSGKRAFQSLKRKLTPSKRDRGPRLPPDEPKANTDTNELRQLLLDEDDVYASRTSLNTYQQPSPSLSQHSVRSYRSVNDNSDLPPSGRSRGYSYSTIKSANSPDLNNAVTPKTRRRLRFVIPQVSLSTDDNPNGETTLLVGSNSQDSINDFEEHIDVPTNYQASPNPSRRSFTDNERRRASMAQRRQSTNQLVQSVSGRRTSTTLIPLTVAQIHLVRSLWKQVYTTKGPTVIGETVMHRLFFKYPKLREQFRRVALPEGFSNHDHFGKYHYKVVGELVDQVVESLDNLEAVGEELERIGRIHATILHGQLSSKVWNYVAETFIDCTLEWGDRRCRSETVRKAWALIIAYMIEKLKHGHLDQRKQMLTMKSTIASLERLALSNNR</sequence>
<proteinExistence type="inferred from homology"/>
<dbReference type="Proteomes" id="UP000614601">
    <property type="component" value="Unassembled WGS sequence"/>
</dbReference>
<feature type="compositionally biased region" description="Polar residues" evidence="5">
    <location>
        <begin position="225"/>
        <end position="236"/>
    </location>
</feature>
<keyword evidence="1 4" id="KW-0349">Heme</keyword>
<keyword evidence="3" id="KW-0408">Iron</keyword>
<keyword evidence="2" id="KW-0479">Metal-binding</keyword>
<dbReference type="OrthoDB" id="5792418at2759"/>
<evidence type="ECO:0000256" key="1">
    <source>
        <dbReference type="ARBA" id="ARBA00022617"/>
    </source>
</evidence>
<name>A0A811JV33_9BILA</name>
<protein>
    <recommendedName>
        <fullName evidence="6">Globin domain-containing protein</fullName>
    </recommendedName>
</protein>
<feature type="domain" description="Globin" evidence="6">
    <location>
        <begin position="273"/>
        <end position="425"/>
    </location>
</feature>
<comment type="caution">
    <text evidence="7">The sequence shown here is derived from an EMBL/GenBank/DDBJ whole genome shotgun (WGS) entry which is preliminary data.</text>
</comment>
<evidence type="ECO:0000256" key="4">
    <source>
        <dbReference type="RuleBase" id="RU000356"/>
    </source>
</evidence>
<keyword evidence="4" id="KW-0813">Transport</keyword>
<feature type="compositionally biased region" description="Polar residues" evidence="5">
    <location>
        <begin position="121"/>
        <end position="149"/>
    </location>
</feature>
<feature type="region of interest" description="Disordered" evidence="5">
    <location>
        <begin position="49"/>
        <end position="105"/>
    </location>
</feature>
<organism evidence="7 8">
    <name type="scientific">Bursaphelenchus okinawaensis</name>
    <dbReference type="NCBI Taxonomy" id="465554"/>
    <lineage>
        <taxon>Eukaryota</taxon>
        <taxon>Metazoa</taxon>
        <taxon>Ecdysozoa</taxon>
        <taxon>Nematoda</taxon>
        <taxon>Chromadorea</taxon>
        <taxon>Rhabditida</taxon>
        <taxon>Tylenchina</taxon>
        <taxon>Tylenchomorpha</taxon>
        <taxon>Aphelenchoidea</taxon>
        <taxon>Aphelenchoididae</taxon>
        <taxon>Bursaphelenchus</taxon>
    </lineage>
</organism>
<dbReference type="EMBL" id="CAJFCW020000001">
    <property type="protein sequence ID" value="CAG9084452.1"/>
    <property type="molecule type" value="Genomic_DNA"/>
</dbReference>
<evidence type="ECO:0000313" key="8">
    <source>
        <dbReference type="Proteomes" id="UP000614601"/>
    </source>
</evidence>
<dbReference type="InterPro" id="IPR000971">
    <property type="entry name" value="Globin"/>
</dbReference>
<dbReference type="SUPFAM" id="SSF46458">
    <property type="entry name" value="Globin-like"/>
    <property type="match status" value="1"/>
</dbReference>
<feature type="region of interest" description="Disordered" evidence="5">
    <location>
        <begin position="224"/>
        <end position="263"/>
    </location>
</feature>
<evidence type="ECO:0000256" key="5">
    <source>
        <dbReference type="SAM" id="MobiDB-lite"/>
    </source>
</evidence>
<dbReference type="PANTHER" id="PTHR46458:SF7">
    <property type="entry name" value="GLOBIN DOMAIN-CONTAINING PROTEIN"/>
    <property type="match status" value="1"/>
</dbReference>